<dbReference type="Proteomes" id="UP000036106">
    <property type="component" value="Chromosome"/>
</dbReference>
<dbReference type="EMBL" id="CP012034">
    <property type="protein sequence ID" value="AKP68272.1"/>
    <property type="molecule type" value="Genomic_DNA"/>
</dbReference>
<gene>
    <name evidence="1" type="ORF">ABM34_12485</name>
</gene>
<sequence length="162" mass="18581">MNSNGKKRAGFLLSEALLALFVTSLTVGVINGCLTLSHKAMELNASENIRMHVVQEKLEDYFRGQNFESKNIHPDSLDFDRIVKSKNMIKHKTLQLDSKRIYLLRLFDTDGGFEPILDHVQKIRFNKLSSSIRILIKLTNGKETEIYLHEITFDKKVSNNTT</sequence>
<dbReference type="STRING" id="1007676.ABM34_12485"/>
<keyword evidence="2" id="KW-1185">Reference proteome</keyword>
<accession>A0A0H4QK18</accession>
<proteinExistence type="predicted"/>
<evidence type="ECO:0000313" key="2">
    <source>
        <dbReference type="Proteomes" id="UP000036106"/>
    </source>
</evidence>
<protein>
    <recommendedName>
        <fullName evidence="3">Competence protein ComGF</fullName>
    </recommendedName>
</protein>
<dbReference type="AlphaFoldDB" id="A0A0H4QK18"/>
<dbReference type="PATRIC" id="fig|1007676.4.peg.2524"/>
<name>A0A0H4QK18_9LACO</name>
<dbReference type="KEGG" id="lgn:ABM34_12485"/>
<evidence type="ECO:0000313" key="1">
    <source>
        <dbReference type="EMBL" id="AKP68272.1"/>
    </source>
</evidence>
<evidence type="ECO:0008006" key="3">
    <source>
        <dbReference type="Google" id="ProtNLM"/>
    </source>
</evidence>
<reference evidence="2" key="1">
    <citation type="submission" date="2015-07" db="EMBL/GenBank/DDBJ databases">
        <title>Lactobacillus ginsenosidimutans/EMML 3141/ whole genome sequencing.</title>
        <authorList>
            <person name="Kim M.K."/>
            <person name="Im W.-T."/>
            <person name="Srinivasan S."/>
            <person name="Lee J.-J."/>
        </authorList>
    </citation>
    <scope>NUCLEOTIDE SEQUENCE [LARGE SCALE GENOMIC DNA]</scope>
    <source>
        <strain evidence="2">EMML 3041</strain>
    </source>
</reference>
<organism evidence="1 2">
    <name type="scientific">Companilactobacillus ginsenosidimutans</name>
    <dbReference type="NCBI Taxonomy" id="1007676"/>
    <lineage>
        <taxon>Bacteria</taxon>
        <taxon>Bacillati</taxon>
        <taxon>Bacillota</taxon>
        <taxon>Bacilli</taxon>
        <taxon>Lactobacillales</taxon>
        <taxon>Lactobacillaceae</taxon>
        <taxon>Companilactobacillus</taxon>
    </lineage>
</organism>